<dbReference type="EMBL" id="JACKWZ010000007">
    <property type="protein sequence ID" value="KAF9423674.1"/>
    <property type="molecule type" value="Genomic_DNA"/>
</dbReference>
<dbReference type="CDD" id="cd10975">
    <property type="entry name" value="CE4_CDA_like_2"/>
    <property type="match status" value="2"/>
</dbReference>
<proteinExistence type="predicted"/>
<evidence type="ECO:0000259" key="1">
    <source>
        <dbReference type="Pfam" id="PF01522"/>
    </source>
</evidence>
<protein>
    <recommendedName>
        <fullName evidence="1">NodB homology domain-containing protein</fullName>
    </recommendedName>
</protein>
<evidence type="ECO:0000313" key="2">
    <source>
        <dbReference type="EMBL" id="KAF9423674.1"/>
    </source>
</evidence>
<dbReference type="InterPro" id="IPR011330">
    <property type="entry name" value="Glyco_hydro/deAcase_b/a-brl"/>
</dbReference>
<keyword evidence="3" id="KW-1185">Reference proteome</keyword>
<dbReference type="Pfam" id="PF01522">
    <property type="entry name" value="Polysacc_deac_1"/>
    <property type="match status" value="2"/>
</dbReference>
<dbReference type="SUPFAM" id="SSF88713">
    <property type="entry name" value="Glycoside hydrolase/deacetylase"/>
    <property type="match status" value="2"/>
</dbReference>
<dbReference type="InterPro" id="IPR052740">
    <property type="entry name" value="CE4"/>
</dbReference>
<dbReference type="InterPro" id="IPR002509">
    <property type="entry name" value="NODB_dom"/>
</dbReference>
<organism evidence="2 3">
    <name type="scientific">Spodoptera exigua</name>
    <name type="common">Beet armyworm</name>
    <name type="synonym">Noctua fulgens</name>
    <dbReference type="NCBI Taxonomy" id="7107"/>
    <lineage>
        <taxon>Eukaryota</taxon>
        <taxon>Metazoa</taxon>
        <taxon>Ecdysozoa</taxon>
        <taxon>Arthropoda</taxon>
        <taxon>Hexapoda</taxon>
        <taxon>Insecta</taxon>
        <taxon>Pterygota</taxon>
        <taxon>Neoptera</taxon>
        <taxon>Endopterygota</taxon>
        <taxon>Lepidoptera</taxon>
        <taxon>Glossata</taxon>
        <taxon>Ditrysia</taxon>
        <taxon>Noctuoidea</taxon>
        <taxon>Noctuidae</taxon>
        <taxon>Amphipyrinae</taxon>
        <taxon>Spodoptera</taxon>
    </lineage>
</organism>
<feature type="domain" description="NodB homology" evidence="1">
    <location>
        <begin position="236"/>
        <end position="366"/>
    </location>
</feature>
<dbReference type="Gene3D" id="3.20.20.370">
    <property type="entry name" value="Glycoside hydrolase/deacetylase"/>
    <property type="match status" value="2"/>
</dbReference>
<sequence length="942" mass="107177">MRTHGDSEKHRSVLMAVYYDSNVQNRIWIRKSSTNNNPITNYASSNKLCGAPCGTPKTGIDQKLLYAYNSQSTIRMCDMTKRIDNEISNRKNYPHDSRTTTYEYQAEFTIADVLSGFKRCAGWNQKKEQRSPLLCLSLFSLVNAHLTKKSLKDRLSGFSRKLQAISRSQNCRISFSGETATMKFVGLLALLLVSAVALAEEEEVEEAPECDLEACKLPNCRCSGVDIPGGLSPRDTPQFVTVTFDDGVNVNNIITYRNILYNRFNSNGCPAGVTFFVSHEYTNYVLINELYNRGFEIALHSISHQIPQTYWRDATYDDLKKEIADQKVQMSHFANIPSNSIKGVRLPFLQMAGDNSFQVMADYGLEYDCTWPTTTQTNPGLWPYTLDYKSNQDCVVPPCPTSSIPGVWVKPMVAWSDLQGVACSMVDACFFIPDRENEEEWFKFIMTNFERHYLGNRAPFGFYVHEAFISAYPAVQRAFVRFMDVVNNLPDAFMVNAHEVIDWVKNPVPIDVYKKQGCRRFTPTNCNIASCSPPPAAHNGVQYWMQLCNVCPRVYPWLGNPLGQMRVTILVSVLFLGLVSAELPLAKECNEELCKLPNCRCSSTDIPGGLLPRDTPQFITLTFDDGVNIRNIETYRDILYNRTGANGCPIGTTFYVSHEYTDYALVNELYNQGFEIALHSISHRTPTDFWASASYKDIKEEIIDQKDLIAHFANIPRESIRGVRLPFLQLAGNTSYQVMADHGLEYDSSWPTSALLNPGLWPYTLDYASIQDCPIHPCPSASIPKPWVQPMLSFRDEFGFPCAMADSCFYTPQFDDVDAWYKFFMRNFERQYLGNRAPFGFYIHEWYLVAYPGVKAAYIKFLDTVTSLNDVFLVNHGEVLDWVKNPVPLNEYMKKPCKTWTRTGCDPNPCLCVAEHNQNMYYFSMCTKCPRVYPWVGNPLGL</sequence>
<accession>A0A835GUZ7</accession>
<gene>
    <name evidence="2" type="ORF">HW555_001000</name>
</gene>
<name>A0A835GUZ7_SPOEX</name>
<feature type="domain" description="NodB homology" evidence="1">
    <location>
        <begin position="615"/>
        <end position="746"/>
    </location>
</feature>
<evidence type="ECO:0000313" key="3">
    <source>
        <dbReference type="Proteomes" id="UP000648187"/>
    </source>
</evidence>
<dbReference type="GO" id="GO:0005975">
    <property type="term" value="P:carbohydrate metabolic process"/>
    <property type="evidence" value="ECO:0007669"/>
    <property type="project" value="InterPro"/>
</dbReference>
<dbReference type="PANTHER" id="PTHR45985:SF8">
    <property type="entry name" value="CHITIN DEACETYLASE-LIKE 9, ISOFORM A"/>
    <property type="match status" value="1"/>
</dbReference>
<dbReference type="Proteomes" id="UP000648187">
    <property type="component" value="Unassembled WGS sequence"/>
</dbReference>
<comment type="caution">
    <text evidence="2">The sequence shown here is derived from an EMBL/GenBank/DDBJ whole genome shotgun (WGS) entry which is preliminary data.</text>
</comment>
<dbReference type="PANTHER" id="PTHR45985">
    <property type="match status" value="1"/>
</dbReference>
<dbReference type="GO" id="GO:0016810">
    <property type="term" value="F:hydrolase activity, acting on carbon-nitrogen (but not peptide) bonds"/>
    <property type="evidence" value="ECO:0007669"/>
    <property type="project" value="InterPro"/>
</dbReference>
<reference evidence="2" key="1">
    <citation type="submission" date="2020-08" db="EMBL/GenBank/DDBJ databases">
        <title>Spodoptera exigua strain:BAW_Kor-Di-RS1 Genome sequencing and assembly.</title>
        <authorList>
            <person name="Kim J."/>
            <person name="Nam H.Y."/>
            <person name="Kwon M."/>
            <person name="Choi J.H."/>
            <person name="Cho S.R."/>
            <person name="Kim G.-H."/>
        </authorList>
    </citation>
    <scope>NUCLEOTIDE SEQUENCE</scope>
    <source>
        <strain evidence="2">BAW_Kor-Di-RS1</strain>
        <tissue evidence="2">Whole-body</tissue>
    </source>
</reference>
<dbReference type="AlphaFoldDB" id="A0A835GUZ7"/>